<dbReference type="InterPro" id="IPR011075">
    <property type="entry name" value="TetR_C"/>
</dbReference>
<gene>
    <name evidence="4" type="ORF">B5M45_22425</name>
</gene>
<dbReference type="EMBL" id="MZZM01000026">
    <property type="protein sequence ID" value="ORJ57317.1"/>
    <property type="molecule type" value="Genomic_DNA"/>
</dbReference>
<accession>A0A1X0XWP6</accession>
<proteinExistence type="predicted"/>
<evidence type="ECO:0000256" key="1">
    <source>
        <dbReference type="ARBA" id="ARBA00023015"/>
    </source>
</evidence>
<reference evidence="4 5" key="1">
    <citation type="submission" date="2017-03" db="EMBL/GenBank/DDBJ databases">
        <title>Genomic insights into Mycobacterium simiae human colonization.</title>
        <authorList>
            <person name="Steffani J.L."/>
            <person name="Brunck M.E."/>
            <person name="Cruz E."/>
            <person name="Montiel R."/>
            <person name="Barona F."/>
        </authorList>
    </citation>
    <scope>NUCLEOTIDE SEQUENCE [LARGE SCALE GENOMIC DNA]</scope>
    <source>
        <strain evidence="4 5">MsiGto</strain>
    </source>
</reference>
<dbReference type="SUPFAM" id="SSF48498">
    <property type="entry name" value="Tetracyclin repressor-like, C-terminal domain"/>
    <property type="match status" value="1"/>
</dbReference>
<sequence>MSDERAVPEPTDPRIWASLLEAAATVSQGRQAVTPALVRRWHDQIATAIRRLQRDGRAADDIDADQSAAALLAGVQGGAEILLATGDRSYLEAAIDDALSMLRLTGG</sequence>
<feature type="domain" description="Tetracyclin repressor-like C-terminal" evidence="3">
    <location>
        <begin position="21"/>
        <end position="95"/>
    </location>
</feature>
<keyword evidence="1" id="KW-0805">Transcription regulation</keyword>
<comment type="caution">
    <text evidence="4">The sequence shown here is derived from an EMBL/GenBank/DDBJ whole genome shotgun (WGS) entry which is preliminary data.</text>
</comment>
<dbReference type="AlphaFoldDB" id="A0A1X0XWP6"/>
<evidence type="ECO:0000313" key="4">
    <source>
        <dbReference type="EMBL" id="ORJ57317.1"/>
    </source>
</evidence>
<keyword evidence="2" id="KW-0804">Transcription</keyword>
<evidence type="ECO:0000256" key="2">
    <source>
        <dbReference type="ARBA" id="ARBA00023163"/>
    </source>
</evidence>
<dbReference type="InterPro" id="IPR036271">
    <property type="entry name" value="Tet_transcr_reg_TetR-rel_C_sf"/>
</dbReference>
<dbReference type="Proteomes" id="UP000193040">
    <property type="component" value="Unassembled WGS sequence"/>
</dbReference>
<dbReference type="Pfam" id="PF16925">
    <property type="entry name" value="TetR_C_13"/>
    <property type="match status" value="1"/>
</dbReference>
<keyword evidence="5" id="KW-1185">Reference proteome</keyword>
<evidence type="ECO:0000259" key="3">
    <source>
        <dbReference type="Pfam" id="PF16925"/>
    </source>
</evidence>
<dbReference type="RefSeq" id="WP_084952712.1">
    <property type="nucleotide sequence ID" value="NZ_MZZM01000026.1"/>
</dbReference>
<name>A0A1X0XWP6_MYCSI</name>
<protein>
    <recommendedName>
        <fullName evidence="3">Tetracyclin repressor-like C-terminal domain-containing protein</fullName>
    </recommendedName>
</protein>
<evidence type="ECO:0000313" key="5">
    <source>
        <dbReference type="Proteomes" id="UP000193040"/>
    </source>
</evidence>
<organism evidence="4 5">
    <name type="scientific">Mycobacterium simiae</name>
    <name type="common">Mycobacterium habana</name>
    <dbReference type="NCBI Taxonomy" id="1784"/>
    <lineage>
        <taxon>Bacteria</taxon>
        <taxon>Bacillati</taxon>
        <taxon>Actinomycetota</taxon>
        <taxon>Actinomycetes</taxon>
        <taxon>Mycobacteriales</taxon>
        <taxon>Mycobacteriaceae</taxon>
        <taxon>Mycobacterium</taxon>
        <taxon>Mycobacterium simiae complex</taxon>
    </lineage>
</organism>
<dbReference type="Gene3D" id="1.10.357.10">
    <property type="entry name" value="Tetracycline Repressor, domain 2"/>
    <property type="match status" value="1"/>
</dbReference>